<name>A0A2P2QEV4_RHIMU</name>
<evidence type="ECO:0000313" key="1">
    <source>
        <dbReference type="EMBL" id="MBX65509.1"/>
    </source>
</evidence>
<proteinExistence type="predicted"/>
<reference evidence="1" key="1">
    <citation type="submission" date="2018-02" db="EMBL/GenBank/DDBJ databases">
        <title>Rhizophora mucronata_Transcriptome.</title>
        <authorList>
            <person name="Meera S.P."/>
            <person name="Sreeshan A."/>
            <person name="Augustine A."/>
        </authorList>
    </citation>
    <scope>NUCLEOTIDE SEQUENCE</scope>
    <source>
        <tissue evidence="1">Leaf</tissue>
    </source>
</reference>
<sequence>MLKVLFVKVCCITYDTAQFLYVLVII</sequence>
<protein>
    <submittedName>
        <fullName evidence="1">Uncharacterized protein</fullName>
    </submittedName>
</protein>
<dbReference type="EMBL" id="GGEC01085025">
    <property type="protein sequence ID" value="MBX65509.1"/>
    <property type="molecule type" value="Transcribed_RNA"/>
</dbReference>
<accession>A0A2P2QEV4</accession>
<dbReference type="AlphaFoldDB" id="A0A2P2QEV4"/>
<organism evidence="1">
    <name type="scientific">Rhizophora mucronata</name>
    <name type="common">Asiatic mangrove</name>
    <dbReference type="NCBI Taxonomy" id="61149"/>
    <lineage>
        <taxon>Eukaryota</taxon>
        <taxon>Viridiplantae</taxon>
        <taxon>Streptophyta</taxon>
        <taxon>Embryophyta</taxon>
        <taxon>Tracheophyta</taxon>
        <taxon>Spermatophyta</taxon>
        <taxon>Magnoliopsida</taxon>
        <taxon>eudicotyledons</taxon>
        <taxon>Gunneridae</taxon>
        <taxon>Pentapetalae</taxon>
        <taxon>rosids</taxon>
        <taxon>fabids</taxon>
        <taxon>Malpighiales</taxon>
        <taxon>Rhizophoraceae</taxon>
        <taxon>Rhizophora</taxon>
    </lineage>
</organism>